<keyword evidence="2" id="KW-1133">Transmembrane helix</keyword>
<accession>B0ND50</accession>
<feature type="region of interest" description="Disordered" evidence="1">
    <location>
        <begin position="110"/>
        <end position="176"/>
    </location>
</feature>
<name>B0ND50_CLOS5</name>
<dbReference type="InterPro" id="IPR021338">
    <property type="entry name" value="DUF2953"/>
</dbReference>
<gene>
    <name evidence="3" type="ORF">HDCHBGLK_03187</name>
</gene>
<dbReference type="KEGG" id="csci:HDCHBGLK_03187"/>
<evidence type="ECO:0000313" key="3">
    <source>
        <dbReference type="EMBL" id="QBF75776.1"/>
    </source>
</evidence>
<dbReference type="RefSeq" id="WP_004606742.1">
    <property type="nucleotide sequence ID" value="NZ_CP036170.1"/>
</dbReference>
<dbReference type="AlphaFoldDB" id="B0ND50"/>
<protein>
    <submittedName>
        <fullName evidence="3">Uncharacterized protein</fullName>
    </submittedName>
</protein>
<dbReference type="Pfam" id="PF11167">
    <property type="entry name" value="DUF2953"/>
    <property type="match status" value="1"/>
</dbReference>
<evidence type="ECO:0000256" key="1">
    <source>
        <dbReference type="SAM" id="MobiDB-lite"/>
    </source>
</evidence>
<evidence type="ECO:0000313" key="4">
    <source>
        <dbReference type="Proteomes" id="UP000289664"/>
    </source>
</evidence>
<sequence>MLHILLLILKIIGIIIAAILGILVLLVCVILFVPIRYEAGAEFDGTLKGVKARVKVTWLARLFKAIAGYEGQELSWSVRTAWKTMKSGQDDKKTVEKEVGGYEEELEKEWEALEEEVEEPPKERKGHPKEDEEEPGLPERTETQFQKTEEDMEKAEAVAVPEDRERDSKDTKGKKGIGRKAKGLWEKAKALYRKIKCTFLAFCDRIKLLLEKKERLAEFITDEVHKKAFFKAKDEAFKLLRRLKPKKLAADLHYGFEDPCTTGQVLAGLSMLYPFWGEHVSIIPDFEHKVLEGSLYIKGRIRIIHFVRLMWNLAWCKEVRMTYRHVKEFEL</sequence>
<keyword evidence="2" id="KW-0812">Transmembrane</keyword>
<feature type="transmembrane region" description="Helical" evidence="2">
    <location>
        <begin position="7"/>
        <end position="33"/>
    </location>
</feature>
<evidence type="ECO:0000256" key="2">
    <source>
        <dbReference type="SAM" id="Phobius"/>
    </source>
</evidence>
<keyword evidence="4" id="KW-1185">Reference proteome</keyword>
<reference evidence="3 4" key="1">
    <citation type="journal article" date="2019" name="Appl. Environ. Microbiol.">
        <title>Clostridium scindens ATCC 35704: integration of nutritional requirements, the complete genome sequence, and global transcriptional responses to bile acids.</title>
        <authorList>
            <person name="Devendran S."/>
            <person name="Shrestha R."/>
            <person name="Alves J.M.P."/>
            <person name="Wolf P.G."/>
            <person name="Ly L."/>
            <person name="Hernandez A.G."/>
            <person name="Mendez-Garcia C."/>
            <person name="Inboden A."/>
            <person name="Wiley J."/>
            <person name="Paul O."/>
            <person name="Allen A."/>
            <person name="Springer E."/>
            <person name="Wright C.L."/>
            <person name="Fields C.J."/>
            <person name="Daniel S.L."/>
            <person name="Ridlon J.M."/>
        </authorList>
    </citation>
    <scope>NUCLEOTIDE SEQUENCE [LARGE SCALE GENOMIC DNA]</scope>
    <source>
        <strain evidence="3 4">ATCC 35704</strain>
    </source>
</reference>
<dbReference type="GeneID" id="62697370"/>
<feature type="compositionally biased region" description="Basic and acidic residues" evidence="1">
    <location>
        <begin position="161"/>
        <end position="173"/>
    </location>
</feature>
<keyword evidence="2" id="KW-0472">Membrane</keyword>
<dbReference type="STRING" id="411468.CLOSCI_01378"/>
<organism evidence="3 4">
    <name type="scientific">Clostridium scindens (strain ATCC 35704 / DSM 5676 / VPI 13733 / 19)</name>
    <dbReference type="NCBI Taxonomy" id="411468"/>
    <lineage>
        <taxon>Bacteria</taxon>
        <taxon>Bacillati</taxon>
        <taxon>Bacillota</taxon>
        <taxon>Clostridia</taxon>
        <taxon>Lachnospirales</taxon>
        <taxon>Lachnospiraceae</taxon>
    </lineage>
</organism>
<dbReference type="eggNOG" id="ENOG5032YW0">
    <property type="taxonomic scope" value="Bacteria"/>
</dbReference>
<dbReference type="OrthoDB" id="2087351at2"/>
<dbReference type="EMBL" id="CP036170">
    <property type="protein sequence ID" value="QBF75776.1"/>
    <property type="molecule type" value="Genomic_DNA"/>
</dbReference>
<proteinExistence type="predicted"/>
<dbReference type="Proteomes" id="UP000289664">
    <property type="component" value="Chromosome"/>
</dbReference>
<dbReference type="HOGENOM" id="CLU_050652_1_0_9"/>